<organism evidence="20">
    <name type="scientific">Anopheles coluzzii</name>
    <name type="common">African malaria mosquito</name>
    <dbReference type="NCBI Taxonomy" id="1518534"/>
    <lineage>
        <taxon>Eukaryota</taxon>
        <taxon>Metazoa</taxon>
        <taxon>Ecdysozoa</taxon>
        <taxon>Arthropoda</taxon>
        <taxon>Hexapoda</taxon>
        <taxon>Insecta</taxon>
        <taxon>Pterygota</taxon>
        <taxon>Neoptera</taxon>
        <taxon>Endopterygota</taxon>
        <taxon>Diptera</taxon>
        <taxon>Nematocera</taxon>
        <taxon>Culicoidea</taxon>
        <taxon>Culicidae</taxon>
        <taxon>Anophelinae</taxon>
        <taxon>Anopheles</taxon>
    </lineage>
</organism>
<dbReference type="FunFam" id="1.10.510.10:FF:000420">
    <property type="entry name" value="Guanylate cyclase"/>
    <property type="match status" value="1"/>
</dbReference>
<evidence type="ECO:0000256" key="4">
    <source>
        <dbReference type="ARBA" id="ARBA00022692"/>
    </source>
</evidence>
<dbReference type="GO" id="GO:0007168">
    <property type="term" value="P:receptor guanylyl cyclase signaling pathway"/>
    <property type="evidence" value="ECO:0007669"/>
    <property type="project" value="TreeGrafter"/>
</dbReference>
<keyword evidence="11" id="KW-0325">Glycoprotein</keyword>
<dbReference type="GO" id="GO:0005525">
    <property type="term" value="F:GTP binding"/>
    <property type="evidence" value="ECO:0007669"/>
    <property type="project" value="UniProtKB-KW"/>
</dbReference>
<dbReference type="Gene3D" id="3.30.70.1230">
    <property type="entry name" value="Nucleotide cyclase"/>
    <property type="match status" value="1"/>
</dbReference>
<dbReference type="GO" id="GO:0004383">
    <property type="term" value="F:guanylate cyclase activity"/>
    <property type="evidence" value="ECO:0007669"/>
    <property type="project" value="UniProtKB-EC"/>
</dbReference>
<dbReference type="Gene3D" id="3.40.50.2300">
    <property type="match status" value="1"/>
</dbReference>
<dbReference type="InterPro" id="IPR001245">
    <property type="entry name" value="Ser-Thr/Tyr_kinase_cat_dom"/>
</dbReference>
<evidence type="ECO:0000256" key="2">
    <source>
        <dbReference type="ARBA" id="ARBA00004479"/>
    </source>
</evidence>
<keyword evidence="7 16" id="KW-1133">Transmembrane helix</keyword>
<evidence type="ECO:0000259" key="18">
    <source>
        <dbReference type="PROSITE" id="PS50011"/>
    </source>
</evidence>
<dbReference type="AlphaFoldDB" id="A0A8W7P1W8"/>
<dbReference type="InterPro" id="IPR050401">
    <property type="entry name" value="Cyclic_nucleotide_synthase"/>
</dbReference>
<dbReference type="InterPro" id="IPR028082">
    <property type="entry name" value="Peripla_BP_I"/>
</dbReference>
<keyword evidence="8" id="KW-0342">GTP-binding</keyword>
<dbReference type="SMART" id="SM00044">
    <property type="entry name" value="CYCc"/>
    <property type="match status" value="1"/>
</dbReference>
<dbReference type="GO" id="GO:0004672">
    <property type="term" value="F:protein kinase activity"/>
    <property type="evidence" value="ECO:0007669"/>
    <property type="project" value="InterPro"/>
</dbReference>
<comment type="catalytic activity">
    <reaction evidence="1 15">
        <text>GTP = 3',5'-cyclic GMP + diphosphate</text>
        <dbReference type="Rhea" id="RHEA:13665"/>
        <dbReference type="ChEBI" id="CHEBI:33019"/>
        <dbReference type="ChEBI" id="CHEBI:37565"/>
        <dbReference type="ChEBI" id="CHEBI:57746"/>
        <dbReference type="EC" id="4.6.1.2"/>
    </reaction>
</comment>
<dbReference type="PROSITE" id="PS00452">
    <property type="entry name" value="GUANYLATE_CYCLASE_1"/>
    <property type="match status" value="1"/>
</dbReference>
<dbReference type="FunFam" id="3.40.50.2300:FF:000659">
    <property type="entry name" value="Guanylate cyclase"/>
    <property type="match status" value="1"/>
</dbReference>
<feature type="chain" id="PRO_5036461336" description="Guanylate cyclase" evidence="17">
    <location>
        <begin position="23"/>
        <end position="1222"/>
    </location>
</feature>
<dbReference type="SUPFAM" id="SSF55073">
    <property type="entry name" value="Nucleotide cyclase"/>
    <property type="match status" value="1"/>
</dbReference>
<dbReference type="Proteomes" id="UP000075882">
    <property type="component" value="Unassembled WGS sequence"/>
</dbReference>
<dbReference type="VEuPathDB" id="VectorBase:ACON2_033317"/>
<evidence type="ECO:0000256" key="8">
    <source>
        <dbReference type="ARBA" id="ARBA00023134"/>
    </source>
</evidence>
<dbReference type="EnsemblMetazoa" id="ACOM024383-RA">
    <property type="protein sequence ID" value="ACOM024383-PA.1"/>
    <property type="gene ID" value="ACOM024383"/>
</dbReference>
<protein>
    <recommendedName>
        <fullName evidence="3 15">Guanylate cyclase</fullName>
        <ecNumber evidence="3 15">4.6.1.2</ecNumber>
    </recommendedName>
</protein>
<comment type="subcellular location">
    <subcellularLocation>
        <location evidence="2">Membrane</location>
        <topology evidence="2">Single-pass type I membrane protein</topology>
    </subcellularLocation>
</comment>
<feature type="signal peptide" evidence="17">
    <location>
        <begin position="1"/>
        <end position="22"/>
    </location>
</feature>
<proteinExistence type="inferred from homology"/>
<dbReference type="CDD" id="cd07302">
    <property type="entry name" value="CHD"/>
    <property type="match status" value="1"/>
</dbReference>
<dbReference type="GO" id="GO:0001653">
    <property type="term" value="F:peptide receptor activity"/>
    <property type="evidence" value="ECO:0007669"/>
    <property type="project" value="TreeGrafter"/>
</dbReference>
<keyword evidence="13 15" id="KW-0141">cGMP biosynthesis</keyword>
<keyword evidence="9 16" id="KW-0472">Membrane</keyword>
<evidence type="ECO:0000256" key="7">
    <source>
        <dbReference type="ARBA" id="ARBA00022989"/>
    </source>
</evidence>
<dbReference type="SUPFAM" id="SSF56112">
    <property type="entry name" value="Protein kinase-like (PK-like)"/>
    <property type="match status" value="1"/>
</dbReference>
<evidence type="ECO:0000313" key="20">
    <source>
        <dbReference type="EnsemblMetazoa" id="ACOM024383-PA.1"/>
    </source>
</evidence>
<name>A0A8W7P1W8_ANOCL</name>
<dbReference type="InterPro" id="IPR029787">
    <property type="entry name" value="Nucleotide_cyclase"/>
</dbReference>
<dbReference type="Pfam" id="PF01094">
    <property type="entry name" value="ANF_receptor"/>
    <property type="match status" value="1"/>
</dbReference>
<dbReference type="EC" id="4.6.1.2" evidence="3 15"/>
<evidence type="ECO:0000256" key="15">
    <source>
        <dbReference type="RuleBase" id="RU003431"/>
    </source>
</evidence>
<evidence type="ECO:0000256" key="6">
    <source>
        <dbReference type="ARBA" id="ARBA00022741"/>
    </source>
</evidence>
<feature type="domain" description="Protein kinase" evidence="18">
    <location>
        <begin position="529"/>
        <end position="826"/>
    </location>
</feature>
<keyword evidence="10" id="KW-0675">Receptor</keyword>
<evidence type="ECO:0000256" key="12">
    <source>
        <dbReference type="ARBA" id="ARBA00023239"/>
    </source>
</evidence>
<dbReference type="PROSITE" id="PS50011">
    <property type="entry name" value="PROTEIN_KINASE_DOM"/>
    <property type="match status" value="1"/>
</dbReference>
<reference evidence="20" key="1">
    <citation type="submission" date="2022-08" db="UniProtKB">
        <authorList>
            <consortium name="EnsemblMetazoa"/>
        </authorList>
    </citation>
    <scope>IDENTIFICATION</scope>
</reference>
<dbReference type="InterPro" id="IPR000719">
    <property type="entry name" value="Prot_kinase_dom"/>
</dbReference>
<dbReference type="GO" id="GO:0004016">
    <property type="term" value="F:adenylate cyclase activity"/>
    <property type="evidence" value="ECO:0007669"/>
    <property type="project" value="TreeGrafter"/>
</dbReference>
<dbReference type="PROSITE" id="PS50125">
    <property type="entry name" value="GUANYLATE_CYCLASE_2"/>
    <property type="match status" value="1"/>
</dbReference>
<dbReference type="GO" id="GO:0035556">
    <property type="term" value="P:intracellular signal transduction"/>
    <property type="evidence" value="ECO:0007669"/>
    <property type="project" value="InterPro"/>
</dbReference>
<dbReference type="PANTHER" id="PTHR11920">
    <property type="entry name" value="GUANYLYL CYCLASE"/>
    <property type="match status" value="1"/>
</dbReference>
<dbReference type="InterPro" id="IPR011009">
    <property type="entry name" value="Kinase-like_dom_sf"/>
</dbReference>
<keyword evidence="5 17" id="KW-0732">Signal</keyword>
<accession>A0A8W7P1W8</accession>
<dbReference type="InterPro" id="IPR001054">
    <property type="entry name" value="A/G_cyclase"/>
</dbReference>
<dbReference type="Gene3D" id="6.10.250.780">
    <property type="match status" value="1"/>
</dbReference>
<evidence type="ECO:0000256" key="11">
    <source>
        <dbReference type="ARBA" id="ARBA00023180"/>
    </source>
</evidence>
<feature type="transmembrane region" description="Helical" evidence="16">
    <location>
        <begin position="469"/>
        <end position="490"/>
    </location>
</feature>
<sequence length="1222" mass="139040">MRMMMMMMADRFHLLLAALVLGLSSAPVELHALASAIARMSCDCPRSSTSSSSVDSFLRANVSSLLTTGTRNRTGDELYVGFLAGYVHSKKCADIAVSDKTVYSSFARTLPPATKVSKSVAALLLANNWHCFSIVASKHPAWSMEIAHAIELQAELNNLTVNHFRIYSDYIPSKIYELQEIVDNTYRNTRVYVFVGDHIEMVDFVRCLQNRKLLSTGDYIVISIDDEIYDPNMKRNIYQEYSDFYQKYIGNSKDKHQQNRKRYNYKDQERLQEAFQSVLRISPLFPMNPKYRKLCHQFKLYSRKDPFRVPLPYNRHIFDEIQVPIYGAYLYDALIIYARAATEVLRDGGDVSDGRLIMRHIFNRSYHSIQGFDVRKSVYIDANGDAEGNFSVIALQKDDKVNNSLHMSMQPVALFAYGARNATGTGTTLPEFRYLNPNRPIMWLKGRPPLAEPVCGFYNEKCRPKAKDWRYITGALVVILFMAIFTIILFKHYRYEQTLACLLWKVDMKDVILITSPDALYNNELRKNLVCQQSIMVNSAGDVNKRAYTTIGLYRGNIVAIKYLHKRTVDVTRNIRKELKQMREIRHENLITFVGASIDHGTVSILTSYCARGSLVDVLSNEDLKLDHMFVSSLVSDIVKGLIYLHDSDVGSHGNLRSSKILIDSRWVAQIADFGLHEFKSCQEEPSKFEKELRRSLWKAPELLRDPNCPPKGTQKGDVYSFGIVLYEIIGRKGPWGDLNMSWQGTTNTSNIGFSQLLITQFPFFPDIVARVMSPEEYGIFRPSLRGIDAPEYVIQLLHSCWEEDPEDRPDIRLVRVKLKPMQAGLKPNIFDNMLAIMEKYAYNLEGIVQERTNQLSEEKKKTESLLLRMLPKSVAESLKRGERVEAECFDCVTIFFSDLVGFTELCAQSTPFEVVEMLNDLYTCCDFIISSYDVYKVETIGDAYMVVSGLPLRNGDRHAGEIASLALHLLNSISNLEIRHRPGEFIQMRIGIHSGQCVAGVVGLKMPRYCLFGDTVNTASRMESNGEALKIHISSITYGLLKKLGGYKCEERGIIKVKGKGEMRTYWLLGEDDQKRMDRFGSNDAITSLTIPDLLCTPDQSQTNLSRPSLRRMLSDATVPMLQTSHQHSTSDQQIPSVSFLAHNGPNLGCYICHKRKLHMGNTPMADSTQRLSIIHGSYGVDEAICTCRQKNCLLEYYNDNLMTVRTIREPRSAPQITFMQ</sequence>
<evidence type="ECO:0000256" key="3">
    <source>
        <dbReference type="ARBA" id="ARBA00012202"/>
    </source>
</evidence>
<dbReference type="Gene3D" id="1.10.510.10">
    <property type="entry name" value="Transferase(Phosphotransferase) domain 1"/>
    <property type="match status" value="1"/>
</dbReference>
<evidence type="ECO:0000256" key="16">
    <source>
        <dbReference type="SAM" id="Phobius"/>
    </source>
</evidence>
<evidence type="ECO:0000256" key="10">
    <source>
        <dbReference type="ARBA" id="ARBA00023170"/>
    </source>
</evidence>
<dbReference type="InterPro" id="IPR018297">
    <property type="entry name" value="A/G_cyclase_CS"/>
</dbReference>
<dbReference type="Pfam" id="PF00211">
    <property type="entry name" value="Guanylate_cyc"/>
    <property type="match status" value="1"/>
</dbReference>
<keyword evidence="4 16" id="KW-0812">Transmembrane</keyword>
<comment type="similarity">
    <text evidence="14">Belongs to the adenylyl cyclase class-4/guanylyl cyclase family.</text>
</comment>
<dbReference type="PANTHER" id="PTHR11920:SF501">
    <property type="entry name" value="GUANYLATE CYCLASE 32E"/>
    <property type="match status" value="1"/>
</dbReference>
<keyword evidence="6" id="KW-0547">Nucleotide-binding</keyword>
<feature type="domain" description="Guanylate cyclase" evidence="19">
    <location>
        <begin position="894"/>
        <end position="1024"/>
    </location>
</feature>
<evidence type="ECO:0000256" key="1">
    <source>
        <dbReference type="ARBA" id="ARBA00001436"/>
    </source>
</evidence>
<dbReference type="SUPFAM" id="SSF53822">
    <property type="entry name" value="Periplasmic binding protein-like I"/>
    <property type="match status" value="1"/>
</dbReference>
<dbReference type="GO" id="GO:0005524">
    <property type="term" value="F:ATP binding"/>
    <property type="evidence" value="ECO:0007669"/>
    <property type="project" value="InterPro"/>
</dbReference>
<dbReference type="InterPro" id="IPR001828">
    <property type="entry name" value="ANF_lig-bd_rcpt"/>
</dbReference>
<evidence type="ECO:0000256" key="9">
    <source>
        <dbReference type="ARBA" id="ARBA00023136"/>
    </source>
</evidence>
<evidence type="ECO:0000256" key="14">
    <source>
        <dbReference type="RuleBase" id="RU000405"/>
    </source>
</evidence>
<keyword evidence="12 14" id="KW-0456">Lyase</keyword>
<evidence type="ECO:0000256" key="5">
    <source>
        <dbReference type="ARBA" id="ARBA00022729"/>
    </source>
</evidence>
<dbReference type="FunFam" id="3.30.70.1230:FF:000019">
    <property type="entry name" value="Guanylate cyclase"/>
    <property type="match status" value="1"/>
</dbReference>
<evidence type="ECO:0000256" key="17">
    <source>
        <dbReference type="SAM" id="SignalP"/>
    </source>
</evidence>
<evidence type="ECO:0000256" key="13">
    <source>
        <dbReference type="ARBA" id="ARBA00023293"/>
    </source>
</evidence>
<evidence type="ECO:0000259" key="19">
    <source>
        <dbReference type="PROSITE" id="PS50125"/>
    </source>
</evidence>
<dbReference type="GO" id="GO:0005886">
    <property type="term" value="C:plasma membrane"/>
    <property type="evidence" value="ECO:0007669"/>
    <property type="project" value="TreeGrafter"/>
</dbReference>
<dbReference type="Pfam" id="PF07714">
    <property type="entry name" value="PK_Tyr_Ser-Thr"/>
    <property type="match status" value="1"/>
</dbReference>